<dbReference type="InterPro" id="IPR051531">
    <property type="entry name" value="N-acetyltransferase"/>
</dbReference>
<dbReference type="OrthoDB" id="9801669at2"/>
<organism evidence="1 2">
    <name type="scientific">Acinetobacter higginsii</name>
    <dbReference type="NCBI Taxonomy" id="70347"/>
    <lineage>
        <taxon>Bacteria</taxon>
        <taxon>Pseudomonadati</taxon>
        <taxon>Pseudomonadota</taxon>
        <taxon>Gammaproteobacteria</taxon>
        <taxon>Moraxellales</taxon>
        <taxon>Moraxellaceae</taxon>
        <taxon>Acinetobacter</taxon>
    </lineage>
</organism>
<dbReference type="SUPFAM" id="SSF55729">
    <property type="entry name" value="Acyl-CoA N-acyltransferases (Nat)"/>
    <property type="match status" value="1"/>
</dbReference>
<dbReference type="PANTHER" id="PTHR43792:SF1">
    <property type="entry name" value="N-ACETYLTRANSFERASE DOMAIN-CONTAINING PROTEIN"/>
    <property type="match status" value="1"/>
</dbReference>
<dbReference type="InterPro" id="IPR000182">
    <property type="entry name" value="GNAT_dom"/>
</dbReference>
<dbReference type="RefSeq" id="WP_005202581.1">
    <property type="nucleotide sequence ID" value="NZ_JAKZGA010000007.1"/>
</dbReference>
<dbReference type="HOGENOM" id="CLU_013985_3_1_6"/>
<reference evidence="1 2" key="1">
    <citation type="submission" date="2013-02" db="EMBL/GenBank/DDBJ databases">
        <title>The Genome Sequence of Acinetobacter sp. CIP 70.18.</title>
        <authorList>
            <consortium name="The Broad Institute Genome Sequencing Platform"/>
            <consortium name="The Broad Institute Genome Sequencing Center for Infectious Disease"/>
            <person name="Cerqueira G."/>
            <person name="Feldgarden M."/>
            <person name="Courvalin P."/>
            <person name="Perichon B."/>
            <person name="Grillot-Courvalin C."/>
            <person name="Clermont D."/>
            <person name="Rocha E."/>
            <person name="Yoon E.-J."/>
            <person name="Nemec A."/>
            <person name="Walker B."/>
            <person name="Young S.K."/>
            <person name="Zeng Q."/>
            <person name="Gargeya S."/>
            <person name="Fitzgerald M."/>
            <person name="Haas B."/>
            <person name="Abouelleil A."/>
            <person name="Alvarado L."/>
            <person name="Arachchi H.M."/>
            <person name="Berlin A.M."/>
            <person name="Chapman S.B."/>
            <person name="Dewar J."/>
            <person name="Goldberg J."/>
            <person name="Griggs A."/>
            <person name="Gujja S."/>
            <person name="Hansen M."/>
            <person name="Howarth C."/>
            <person name="Imamovic A."/>
            <person name="Larimer J."/>
            <person name="McCowan C."/>
            <person name="Murphy C."/>
            <person name="Neiman D."/>
            <person name="Pearson M."/>
            <person name="Priest M."/>
            <person name="Roberts A."/>
            <person name="Saif S."/>
            <person name="Shea T."/>
            <person name="Sisk P."/>
            <person name="Sykes S."/>
            <person name="Wortman J."/>
            <person name="Nusbaum C."/>
            <person name="Birren B."/>
        </authorList>
    </citation>
    <scope>NUCLEOTIDE SEQUENCE [LARGE SCALE GENOMIC DNA]</scope>
    <source>
        <strain evidence="1 2">CIP 70.18</strain>
    </source>
</reference>
<accession>N9RP64</accession>
<dbReference type="AlphaFoldDB" id="N9T6R9"/>
<dbReference type="CDD" id="cd04301">
    <property type="entry name" value="NAT_SF"/>
    <property type="match status" value="1"/>
</dbReference>
<keyword evidence="2" id="KW-1185">Reference proteome</keyword>
<dbReference type="EMBL" id="APRN01000035">
    <property type="protein sequence ID" value="ENX59080.1"/>
    <property type="molecule type" value="Genomic_DNA"/>
</dbReference>
<dbReference type="GO" id="GO:0016747">
    <property type="term" value="F:acyltransferase activity, transferring groups other than amino-acyl groups"/>
    <property type="evidence" value="ECO:0007669"/>
    <property type="project" value="InterPro"/>
</dbReference>
<accession>N9T6R9</accession>
<evidence type="ECO:0000313" key="2">
    <source>
        <dbReference type="Proteomes" id="UP000013084"/>
    </source>
</evidence>
<comment type="caution">
    <text evidence="1">The sequence shown here is derived from an EMBL/GenBank/DDBJ whole genome shotgun (WGS) entry which is preliminary data.</text>
</comment>
<name>N9T6R9_9GAMM</name>
<sequence length="164" mass="18987">MEIKLEKFHRHDFKLYYQLVGNEKVMAMITERAIPEEEAMKDFQLLIVNNRLHPKFGHFKILDVNTNEYIGLAKLEIKNLNDNEVELGYMLLPSYWGKGIARKVSQQLLSDAKKQNSIHRIFAIIDPNNIASRKILTSQGFIHTAFKDYDGLAGEILELKQSLI</sequence>
<evidence type="ECO:0000313" key="1">
    <source>
        <dbReference type="EMBL" id="ENX59080.1"/>
    </source>
</evidence>
<dbReference type="Proteomes" id="UP000013084">
    <property type="component" value="Unassembled WGS sequence"/>
</dbReference>
<dbReference type="InterPro" id="IPR016181">
    <property type="entry name" value="Acyl_CoA_acyltransferase"/>
</dbReference>
<dbReference type="PROSITE" id="PS51186">
    <property type="entry name" value="GNAT"/>
    <property type="match status" value="1"/>
</dbReference>
<dbReference type="Gene3D" id="3.40.630.30">
    <property type="match status" value="1"/>
</dbReference>
<gene>
    <name evidence="1" type="ORF">F902_01711</name>
</gene>
<dbReference type="Pfam" id="PF13302">
    <property type="entry name" value="Acetyltransf_3"/>
    <property type="match status" value="1"/>
</dbReference>
<protein>
    <submittedName>
        <fullName evidence="1">Uncharacterized protein</fullName>
    </submittedName>
</protein>
<proteinExistence type="predicted"/>
<dbReference type="PANTHER" id="PTHR43792">
    <property type="entry name" value="GNAT FAMILY, PUTATIVE (AFU_ORTHOLOGUE AFUA_3G00765)-RELATED-RELATED"/>
    <property type="match status" value="1"/>
</dbReference>
<dbReference type="GeneID" id="86816209"/>
<dbReference type="PATRIC" id="fig|1217700.3.peg.1650"/>